<dbReference type="EMBL" id="BA000021">
    <property type="protein sequence ID" value="BAC24271.1"/>
    <property type="molecule type" value="Genomic_DNA"/>
</dbReference>
<dbReference type="HOGENOM" id="CLU_030571_5_0_6"/>
<evidence type="ECO:0000313" key="6">
    <source>
        <dbReference type="EMBL" id="BAC24271.1"/>
    </source>
</evidence>
<dbReference type="STRING" id="36870.gene:10368610"/>
<evidence type="ECO:0000256" key="1">
    <source>
        <dbReference type="ARBA" id="ARBA00001947"/>
    </source>
</evidence>
<dbReference type="PANTHER" id="PTHR46233">
    <property type="entry name" value="HYDROXYACYLGLUTATHIONE HYDROLASE GLOC"/>
    <property type="match status" value="1"/>
</dbReference>
<name>Q8D376_WIGBR</name>
<dbReference type="InterPro" id="IPR001279">
    <property type="entry name" value="Metallo-B-lactamas"/>
</dbReference>
<keyword evidence="7" id="KW-1185">Reference proteome</keyword>
<dbReference type="KEGG" id="wbr:ycbL"/>
<dbReference type="InterPro" id="IPR036866">
    <property type="entry name" value="RibonucZ/Hydroxyglut_hydro"/>
</dbReference>
<dbReference type="Gene3D" id="3.60.15.10">
    <property type="entry name" value="Ribonuclease Z/Hydroxyacylglutathione hydrolase-like"/>
    <property type="match status" value="1"/>
</dbReference>
<dbReference type="SMART" id="SM00849">
    <property type="entry name" value="Lactamase_B"/>
    <property type="match status" value="1"/>
</dbReference>
<evidence type="ECO:0000259" key="5">
    <source>
        <dbReference type="SMART" id="SM00849"/>
    </source>
</evidence>
<keyword evidence="2" id="KW-0479">Metal-binding</keyword>
<evidence type="ECO:0000313" key="7">
    <source>
        <dbReference type="Proteomes" id="UP000000562"/>
    </source>
</evidence>
<evidence type="ECO:0000256" key="2">
    <source>
        <dbReference type="ARBA" id="ARBA00022723"/>
    </source>
</evidence>
<feature type="domain" description="Metallo-beta-lactamase" evidence="5">
    <location>
        <begin position="14"/>
        <end position="196"/>
    </location>
</feature>
<dbReference type="SUPFAM" id="SSF56281">
    <property type="entry name" value="Metallo-hydrolase/oxidoreductase"/>
    <property type="match status" value="1"/>
</dbReference>
<evidence type="ECO:0000256" key="4">
    <source>
        <dbReference type="ARBA" id="ARBA00022833"/>
    </source>
</evidence>
<dbReference type="OrthoDB" id="9802991at2"/>
<sequence length="214" mass="24129">MILNFKSEIVTSFKENCYIIWSSNNRNAILCDPGGDPKKIENSVKKLNVLIKKIIITHGHIDHVGAAFILSKLYKVPILGPHIFDNFLIENLSHQSYMFNVFPEIKSFKPNVWVNDGDIIKLDSHEFKVIHCPGHSPGHVAFWNKNQNILLSGDILFNNGIGRIDLPGGDKNKIIGSIKNKILKLCKKNIMLLPGHGESFFVNPKNINVLLKNL</sequence>
<dbReference type="GO" id="GO:0046872">
    <property type="term" value="F:metal ion binding"/>
    <property type="evidence" value="ECO:0007669"/>
    <property type="project" value="UniProtKB-KW"/>
</dbReference>
<dbReference type="AlphaFoldDB" id="Q8D376"/>
<dbReference type="InterPro" id="IPR051453">
    <property type="entry name" value="MBL_Glyoxalase_II"/>
</dbReference>
<evidence type="ECO:0000256" key="3">
    <source>
        <dbReference type="ARBA" id="ARBA00022801"/>
    </source>
</evidence>
<gene>
    <name evidence="6" type="primary">ycbL</name>
</gene>
<proteinExistence type="predicted"/>
<protein>
    <submittedName>
        <fullName evidence="6">YcbL protein</fullName>
    </submittedName>
</protein>
<accession>Q8D376</accession>
<dbReference type="PANTHER" id="PTHR46233:SF3">
    <property type="entry name" value="HYDROXYACYLGLUTATHIONE HYDROLASE GLOC"/>
    <property type="match status" value="1"/>
</dbReference>
<reference evidence="6 7" key="1">
    <citation type="journal article" date="2002" name="Nat. Genet.">
        <title>Genome sequence of the endocellular obligate symbiont of tsetse flies, Wigglesworthia glossinidia.</title>
        <authorList>
            <person name="Akman L."/>
            <person name="Yamashita A."/>
            <person name="Watanabe H."/>
            <person name="Oshima K."/>
            <person name="Shiba T."/>
            <person name="Hattori M."/>
            <person name="Aksoy S."/>
        </authorList>
    </citation>
    <scope>NUCLEOTIDE SEQUENCE [LARGE SCALE GENOMIC DNA]</scope>
</reference>
<dbReference type="Proteomes" id="UP000000562">
    <property type="component" value="Chromosome"/>
</dbReference>
<dbReference type="GO" id="GO:0016787">
    <property type="term" value="F:hydrolase activity"/>
    <property type="evidence" value="ECO:0007669"/>
    <property type="project" value="UniProtKB-KW"/>
</dbReference>
<keyword evidence="4" id="KW-0862">Zinc</keyword>
<organism evidence="6 7">
    <name type="scientific">Wigglesworthia glossinidia brevipalpis</name>
    <dbReference type="NCBI Taxonomy" id="36870"/>
    <lineage>
        <taxon>Bacteria</taxon>
        <taxon>Pseudomonadati</taxon>
        <taxon>Pseudomonadota</taxon>
        <taxon>Gammaproteobacteria</taxon>
        <taxon>Enterobacterales</taxon>
        <taxon>Erwiniaceae</taxon>
        <taxon>Wigglesworthia</taxon>
    </lineage>
</organism>
<dbReference type="Pfam" id="PF00753">
    <property type="entry name" value="Lactamase_B"/>
    <property type="match status" value="1"/>
</dbReference>
<comment type="cofactor">
    <cofactor evidence="1">
        <name>Zn(2+)</name>
        <dbReference type="ChEBI" id="CHEBI:29105"/>
    </cofactor>
</comment>
<keyword evidence="3" id="KW-0378">Hydrolase</keyword>
<dbReference type="eggNOG" id="COG0491">
    <property type="taxonomic scope" value="Bacteria"/>
</dbReference>